<feature type="transmembrane region" description="Helical" evidence="6">
    <location>
        <begin position="278"/>
        <end position="302"/>
    </location>
</feature>
<feature type="transmembrane region" description="Helical" evidence="6">
    <location>
        <begin position="139"/>
        <end position="159"/>
    </location>
</feature>
<feature type="transmembrane region" description="Helical" evidence="6">
    <location>
        <begin position="114"/>
        <end position="133"/>
    </location>
</feature>
<dbReference type="SUPFAM" id="SSF103473">
    <property type="entry name" value="MFS general substrate transporter"/>
    <property type="match status" value="1"/>
</dbReference>
<dbReference type="EMBL" id="AHHD01000469">
    <property type="protein sequence ID" value="EKG11433.1"/>
    <property type="molecule type" value="Genomic_DNA"/>
</dbReference>
<feature type="transmembrane region" description="Helical" evidence="6">
    <location>
        <begin position="39"/>
        <end position="56"/>
    </location>
</feature>
<dbReference type="InterPro" id="IPR020846">
    <property type="entry name" value="MFS_dom"/>
</dbReference>
<evidence type="ECO:0000313" key="8">
    <source>
        <dbReference type="EMBL" id="EKG11433.1"/>
    </source>
</evidence>
<accession>K2RAC7</accession>
<dbReference type="GO" id="GO:0022857">
    <property type="term" value="F:transmembrane transporter activity"/>
    <property type="evidence" value="ECO:0007669"/>
    <property type="project" value="InterPro"/>
</dbReference>
<organism evidence="8 9">
    <name type="scientific">Macrophomina phaseolina (strain MS6)</name>
    <name type="common">Charcoal rot fungus</name>
    <dbReference type="NCBI Taxonomy" id="1126212"/>
    <lineage>
        <taxon>Eukaryota</taxon>
        <taxon>Fungi</taxon>
        <taxon>Dikarya</taxon>
        <taxon>Ascomycota</taxon>
        <taxon>Pezizomycotina</taxon>
        <taxon>Dothideomycetes</taxon>
        <taxon>Dothideomycetes incertae sedis</taxon>
        <taxon>Botryosphaeriales</taxon>
        <taxon>Botryosphaeriaceae</taxon>
        <taxon>Macrophomina</taxon>
    </lineage>
</organism>
<dbReference type="Gene3D" id="1.20.1250.20">
    <property type="entry name" value="MFS general substrate transporter like domains"/>
    <property type="match status" value="2"/>
</dbReference>
<dbReference type="PANTHER" id="PTHR43791:SF24">
    <property type="entry name" value="NICOTINIC ACID PLASMA MEMBRANE TRANSPORTER"/>
    <property type="match status" value="1"/>
</dbReference>
<feature type="domain" description="Major facilitator superfamily (MFS) profile" evidence="7">
    <location>
        <begin position="43"/>
        <end position="387"/>
    </location>
</feature>
<evidence type="ECO:0000313" key="9">
    <source>
        <dbReference type="Proteomes" id="UP000007129"/>
    </source>
</evidence>
<keyword evidence="3 6" id="KW-0812">Transmembrane</keyword>
<feature type="transmembrane region" description="Helical" evidence="6">
    <location>
        <begin position="208"/>
        <end position="228"/>
    </location>
</feature>
<feature type="transmembrane region" description="Helical" evidence="6">
    <location>
        <begin position="369"/>
        <end position="386"/>
    </location>
</feature>
<evidence type="ECO:0000256" key="6">
    <source>
        <dbReference type="SAM" id="Phobius"/>
    </source>
</evidence>
<dbReference type="HOGENOM" id="CLU_001265_0_1_1"/>
<dbReference type="FunFam" id="1.20.1250.20:FF:000057">
    <property type="entry name" value="MFS general substrate transporter"/>
    <property type="match status" value="1"/>
</dbReference>
<name>K2RAC7_MACPH</name>
<sequence length="387" mass="42658">MTASVTDEKLGVGFQEYTDGESVHDAALKKKEAALVRKLDCFIAPVMMLLMLISYLDRGNIGFAATQGMTEDIGLKGSQLNTAVSVFYIFYILAEFPTSILVKRLQFNRVIPTITFCWGIVCLCTGFVHGFGALVVTRILLGFFEGCLFPSMTLFLCNWYKREELAMRVSYLFSGLPVASALSGAFGGLLAWAILYMDGVSGYPGWRWLYIIEGIITVIWAGICIFVVPKNYETAYFLNDVDKSLMRRRAEHMEAYSGGSGHYGKKDIKEAANDIKSWLHGVIQIAVVTILYGFGTFLPIIIKNGFHYSTVQAQYLVIPVNLWGALVYGVGAFLSDRYQTRFIPLVICAPFGIAGYAVCLAPVSAGAQYFATYLIATACFLCTGGNM</sequence>
<proteinExistence type="predicted"/>
<keyword evidence="4 6" id="KW-1133">Transmembrane helix</keyword>
<dbReference type="VEuPathDB" id="FungiDB:MPH_11448"/>
<protein>
    <submittedName>
        <fullName evidence="8">Major facilitator superfamily</fullName>
    </submittedName>
</protein>
<dbReference type="InterPro" id="IPR036259">
    <property type="entry name" value="MFS_trans_sf"/>
</dbReference>
<evidence type="ECO:0000256" key="5">
    <source>
        <dbReference type="ARBA" id="ARBA00023136"/>
    </source>
</evidence>
<evidence type="ECO:0000256" key="3">
    <source>
        <dbReference type="ARBA" id="ARBA00022692"/>
    </source>
</evidence>
<keyword evidence="2" id="KW-0813">Transport</keyword>
<evidence type="ECO:0000259" key="7">
    <source>
        <dbReference type="PROSITE" id="PS50850"/>
    </source>
</evidence>
<dbReference type="PROSITE" id="PS50850">
    <property type="entry name" value="MFS"/>
    <property type="match status" value="1"/>
</dbReference>
<keyword evidence="5 6" id="KW-0472">Membrane</keyword>
<dbReference type="eggNOG" id="KOG2533">
    <property type="taxonomic scope" value="Eukaryota"/>
</dbReference>
<dbReference type="PANTHER" id="PTHR43791">
    <property type="entry name" value="PERMEASE-RELATED"/>
    <property type="match status" value="1"/>
</dbReference>
<feature type="transmembrane region" description="Helical" evidence="6">
    <location>
        <begin position="171"/>
        <end position="196"/>
    </location>
</feature>
<comment type="subcellular location">
    <subcellularLocation>
        <location evidence="1">Membrane</location>
        <topology evidence="1">Multi-pass membrane protein</topology>
    </subcellularLocation>
</comment>
<dbReference type="InterPro" id="IPR011701">
    <property type="entry name" value="MFS"/>
</dbReference>
<dbReference type="InParanoid" id="K2RAC7"/>
<dbReference type="AlphaFoldDB" id="K2RAC7"/>
<reference evidence="8 9" key="1">
    <citation type="journal article" date="2012" name="BMC Genomics">
        <title>Tools to kill: Genome of one of the most destructive plant pathogenic fungi Macrophomina phaseolina.</title>
        <authorList>
            <person name="Islam M.S."/>
            <person name="Haque M.S."/>
            <person name="Islam M.M."/>
            <person name="Emdad E.M."/>
            <person name="Halim A."/>
            <person name="Hossen Q.M.M."/>
            <person name="Hossain M.Z."/>
            <person name="Ahmed B."/>
            <person name="Rahim S."/>
            <person name="Rahman M.S."/>
            <person name="Alam M.M."/>
            <person name="Hou S."/>
            <person name="Wan X."/>
            <person name="Saito J.A."/>
            <person name="Alam M."/>
        </authorList>
    </citation>
    <scope>NUCLEOTIDE SEQUENCE [LARGE SCALE GENOMIC DNA]</scope>
    <source>
        <strain evidence="8 9">MS6</strain>
    </source>
</reference>
<evidence type="ECO:0000256" key="1">
    <source>
        <dbReference type="ARBA" id="ARBA00004141"/>
    </source>
</evidence>
<comment type="caution">
    <text evidence="8">The sequence shown here is derived from an EMBL/GenBank/DDBJ whole genome shotgun (WGS) entry which is preliminary data.</text>
</comment>
<feature type="transmembrane region" description="Helical" evidence="6">
    <location>
        <begin position="83"/>
        <end position="102"/>
    </location>
</feature>
<feature type="transmembrane region" description="Helical" evidence="6">
    <location>
        <begin position="314"/>
        <end position="335"/>
    </location>
</feature>
<evidence type="ECO:0000256" key="2">
    <source>
        <dbReference type="ARBA" id="ARBA00022448"/>
    </source>
</evidence>
<evidence type="ECO:0000256" key="4">
    <source>
        <dbReference type="ARBA" id="ARBA00022989"/>
    </source>
</evidence>
<gene>
    <name evidence="8" type="ORF">MPH_11448</name>
</gene>
<feature type="transmembrane region" description="Helical" evidence="6">
    <location>
        <begin position="342"/>
        <end position="363"/>
    </location>
</feature>
<dbReference type="GO" id="GO:0016020">
    <property type="term" value="C:membrane"/>
    <property type="evidence" value="ECO:0007669"/>
    <property type="project" value="UniProtKB-SubCell"/>
</dbReference>
<dbReference type="Pfam" id="PF07690">
    <property type="entry name" value="MFS_1"/>
    <property type="match status" value="1"/>
</dbReference>
<dbReference type="OrthoDB" id="2962993at2759"/>
<dbReference type="Proteomes" id="UP000007129">
    <property type="component" value="Unassembled WGS sequence"/>
</dbReference>